<evidence type="ECO:0000256" key="3">
    <source>
        <dbReference type="ARBA" id="ARBA00022801"/>
    </source>
</evidence>
<evidence type="ECO:0000256" key="2">
    <source>
        <dbReference type="ARBA" id="ARBA00012741"/>
    </source>
</evidence>
<reference evidence="13" key="1">
    <citation type="journal article" date="2010" name="Genome Res.">
        <title>Population genomic sequencing of Coccidioides fungi reveals recent hybridization and transposon control.</title>
        <authorList>
            <person name="Neafsey D.E."/>
            <person name="Barker B.M."/>
            <person name="Sharpton T.J."/>
            <person name="Stajich J.E."/>
            <person name="Park D.J."/>
            <person name="Whiston E."/>
            <person name="Hung C.-Y."/>
            <person name="McMahan C."/>
            <person name="White J."/>
            <person name="Sykes S."/>
            <person name="Heiman D."/>
            <person name="Young S."/>
            <person name="Zeng Q."/>
            <person name="Abouelleil A."/>
            <person name="Aftuck L."/>
            <person name="Bessette D."/>
            <person name="Brown A."/>
            <person name="FitzGerald M."/>
            <person name="Lui A."/>
            <person name="Macdonald J.P."/>
            <person name="Priest M."/>
            <person name="Orbach M.J."/>
            <person name="Galgiani J.N."/>
            <person name="Kirkland T.N."/>
            <person name="Cole G.T."/>
            <person name="Birren B.W."/>
            <person name="Henn M.R."/>
            <person name="Taylor J.W."/>
            <person name="Rounsley S.D."/>
        </authorList>
    </citation>
    <scope>NUCLEOTIDE SEQUENCE [LARGE SCALE GENOMIC DNA]</scope>
    <source>
        <strain evidence="13">RMSCC 3703</strain>
    </source>
</reference>
<dbReference type="InterPro" id="IPR013780">
    <property type="entry name" value="Glyco_hydro_b"/>
</dbReference>
<evidence type="ECO:0000259" key="11">
    <source>
        <dbReference type="Pfam" id="PF21365"/>
    </source>
</evidence>
<evidence type="ECO:0000313" key="13">
    <source>
        <dbReference type="Proteomes" id="UP000054559"/>
    </source>
</evidence>
<dbReference type="Proteomes" id="UP000054559">
    <property type="component" value="Unassembled WGS sequence"/>
</dbReference>
<evidence type="ECO:0000256" key="4">
    <source>
        <dbReference type="ARBA" id="ARBA00023180"/>
    </source>
</evidence>
<proteinExistence type="inferred from homology"/>
<dbReference type="EMBL" id="DS268159">
    <property type="protein sequence ID" value="KMU78039.1"/>
    <property type="molecule type" value="Genomic_DNA"/>
</dbReference>
<dbReference type="Gene3D" id="3.20.20.80">
    <property type="entry name" value="Glycosidases"/>
    <property type="match status" value="1"/>
</dbReference>
<keyword evidence="7" id="KW-0119">Carbohydrate metabolism</keyword>
<dbReference type="PANTHER" id="PTHR22762">
    <property type="entry name" value="ALPHA-GLUCOSIDASE"/>
    <property type="match status" value="1"/>
</dbReference>
<dbReference type="InterPro" id="IPR000322">
    <property type="entry name" value="Glyco_hydro_31_TIM"/>
</dbReference>
<organism evidence="12 13">
    <name type="scientific">Coccidioides immitis RMSCC 3703</name>
    <dbReference type="NCBI Taxonomy" id="454286"/>
    <lineage>
        <taxon>Eukaryota</taxon>
        <taxon>Fungi</taxon>
        <taxon>Dikarya</taxon>
        <taxon>Ascomycota</taxon>
        <taxon>Pezizomycotina</taxon>
        <taxon>Eurotiomycetes</taxon>
        <taxon>Eurotiomycetidae</taxon>
        <taxon>Onygenales</taxon>
        <taxon>Onygenaceae</taxon>
        <taxon>Coccidioides</taxon>
    </lineage>
</organism>
<comment type="catalytic activity">
    <reaction evidence="1">
        <text>Hydrolysis of terminal, non-reducing (1-&gt;4)-linked alpha-D-glucose residues with release of alpha-D-glucose.</text>
        <dbReference type="EC" id="3.2.1.20"/>
    </reaction>
</comment>
<keyword evidence="9" id="KW-0812">Transmembrane</keyword>
<evidence type="ECO:0000256" key="8">
    <source>
        <dbReference type="RuleBase" id="RU361185"/>
    </source>
</evidence>
<accession>A0A0J8QYR2</accession>
<protein>
    <recommendedName>
        <fullName evidence="2">alpha-glucosidase</fullName>
        <ecNumber evidence="2">3.2.1.20</ecNumber>
    </recommendedName>
</protein>
<dbReference type="InterPro" id="IPR048395">
    <property type="entry name" value="Glyco_hydro_31_C"/>
</dbReference>
<gene>
    <name evidence="12" type="ORF">CISG_06801</name>
</gene>
<dbReference type="STRING" id="454286.A0A0J8QYR2"/>
<name>A0A0J8QYR2_COCIT</name>
<evidence type="ECO:0000256" key="9">
    <source>
        <dbReference type="SAM" id="Phobius"/>
    </source>
</evidence>
<dbReference type="SUPFAM" id="SSF51011">
    <property type="entry name" value="Glycosyl hydrolase domain"/>
    <property type="match status" value="1"/>
</dbReference>
<keyword evidence="9" id="KW-1133">Transmembrane helix</keyword>
<evidence type="ECO:0000256" key="7">
    <source>
        <dbReference type="ARBA" id="ARBA00023326"/>
    </source>
</evidence>
<dbReference type="PANTHER" id="PTHR22762:SF67">
    <property type="entry name" value="ALPHA_BETA-GLUCOSIDASE AGDC-RELATED"/>
    <property type="match status" value="1"/>
</dbReference>
<keyword evidence="3 8" id="KW-0378">Hydrolase</keyword>
<feature type="transmembrane region" description="Helical" evidence="9">
    <location>
        <begin position="12"/>
        <end position="30"/>
    </location>
</feature>
<keyword evidence="5 8" id="KW-0326">Glycosidase</keyword>
<dbReference type="EC" id="3.2.1.20" evidence="2"/>
<dbReference type="GO" id="GO:0000272">
    <property type="term" value="P:polysaccharide catabolic process"/>
    <property type="evidence" value="ECO:0007669"/>
    <property type="project" value="UniProtKB-KW"/>
</dbReference>
<feature type="domain" description="Glycoside hydrolase family 31 TIM barrel" evidence="10">
    <location>
        <begin position="21"/>
        <end position="59"/>
    </location>
</feature>
<dbReference type="OrthoDB" id="5839090at2759"/>
<feature type="domain" description="Glycosyl hydrolase family 31 C-terminal" evidence="11">
    <location>
        <begin position="65"/>
        <end position="125"/>
    </location>
</feature>
<evidence type="ECO:0000313" key="12">
    <source>
        <dbReference type="EMBL" id="KMU78039.1"/>
    </source>
</evidence>
<dbReference type="Pfam" id="PF21365">
    <property type="entry name" value="Glyco_hydro_31_3rd"/>
    <property type="match status" value="1"/>
</dbReference>
<dbReference type="Pfam" id="PF01055">
    <property type="entry name" value="Glyco_hydro_31_2nd"/>
    <property type="match status" value="1"/>
</dbReference>
<dbReference type="GO" id="GO:0004558">
    <property type="term" value="F:alpha-1,4-glucosidase activity"/>
    <property type="evidence" value="ECO:0007669"/>
    <property type="project" value="UniProtKB-EC"/>
</dbReference>
<comment type="similarity">
    <text evidence="8">Belongs to the glycosyl hydrolase 31 family.</text>
</comment>
<evidence type="ECO:0000256" key="1">
    <source>
        <dbReference type="ARBA" id="ARBA00001657"/>
    </source>
</evidence>
<evidence type="ECO:0000259" key="10">
    <source>
        <dbReference type="Pfam" id="PF01055"/>
    </source>
</evidence>
<evidence type="ECO:0000256" key="6">
    <source>
        <dbReference type="ARBA" id="ARBA00023316"/>
    </source>
</evidence>
<keyword evidence="6" id="KW-0961">Cell wall biogenesis/degradation</keyword>
<dbReference type="Gene3D" id="2.60.40.1180">
    <property type="entry name" value="Golgi alpha-mannosidase II"/>
    <property type="match status" value="2"/>
</dbReference>
<dbReference type="GO" id="GO:0071555">
    <property type="term" value="P:cell wall organization"/>
    <property type="evidence" value="ECO:0007669"/>
    <property type="project" value="UniProtKB-KW"/>
</dbReference>
<keyword evidence="7" id="KW-0624">Polysaccharide degradation</keyword>
<keyword evidence="9" id="KW-0472">Membrane</keyword>
<keyword evidence="4" id="KW-0325">Glycoprotein</keyword>
<evidence type="ECO:0000256" key="5">
    <source>
        <dbReference type="ARBA" id="ARBA00023295"/>
    </source>
</evidence>
<sequence length="183" mass="19897">MAVIPGLKISGLLFSIGASAMALGAFYPFFCNHNEIEMPRQEFYVWGSVSEAARKAIEISSPTADAILVSPVTTENATSVEACLPKDIFYDYYTGAKILGKGQNVRINNVPLTHIPLHIRGGTVVPMRFRSANTTTELREQPLNILIAPGLHGDASGSLYLDDGESLEQECATEINFDYNNGK</sequence>
<dbReference type="AlphaFoldDB" id="A0A0J8QYR2"/>